<evidence type="ECO:0000313" key="5">
    <source>
        <dbReference type="Proteomes" id="UP000661280"/>
    </source>
</evidence>
<dbReference type="EMBL" id="BCWF01000032">
    <property type="protein sequence ID" value="GAT30081.1"/>
    <property type="molecule type" value="Genomic_DNA"/>
</dbReference>
<dbReference type="AlphaFoldDB" id="A0A146FZE4"/>
<dbReference type="KEGG" id="aluc:AKAW2_61008S"/>
<evidence type="ECO:0000313" key="3">
    <source>
        <dbReference type="EMBL" id="GAT30081.1"/>
    </source>
</evidence>
<protein>
    <submittedName>
        <fullName evidence="3">Similar to An02g02860</fullName>
    </submittedName>
</protein>
<reference evidence="2" key="3">
    <citation type="submission" date="2021-01" db="EMBL/GenBank/DDBJ databases">
        <authorList>
            <consortium name="Aspergillus luchuensis mut. kawachii IFO 4304 genome sequencing consortium"/>
            <person name="Kazuki M."/>
            <person name="Futagami T."/>
        </authorList>
    </citation>
    <scope>NUCLEOTIDE SEQUENCE</scope>
    <source>
        <strain evidence="2">IFO 4308</strain>
    </source>
</reference>
<evidence type="ECO:0000259" key="1">
    <source>
        <dbReference type="Pfam" id="PF24969"/>
    </source>
</evidence>
<name>A0A146FZE4_ASPKA</name>
<feature type="domain" description="Leucine-rich repeat" evidence="1">
    <location>
        <begin position="195"/>
        <end position="396"/>
    </location>
</feature>
<organism evidence="3 4">
    <name type="scientific">Aspergillus kawachii</name>
    <name type="common">White koji mold</name>
    <name type="synonym">Aspergillus awamori var. kawachi</name>
    <dbReference type="NCBI Taxonomy" id="1069201"/>
    <lineage>
        <taxon>Eukaryota</taxon>
        <taxon>Fungi</taxon>
        <taxon>Dikarya</taxon>
        <taxon>Ascomycota</taxon>
        <taxon>Pezizomycotina</taxon>
        <taxon>Eurotiomycetes</taxon>
        <taxon>Eurotiomycetidae</taxon>
        <taxon>Eurotiales</taxon>
        <taxon>Aspergillaceae</taxon>
        <taxon>Aspergillus</taxon>
        <taxon>Aspergillus subgen. Circumdati</taxon>
    </lineage>
</organism>
<evidence type="ECO:0000313" key="2">
    <source>
        <dbReference type="EMBL" id="BCS02744.1"/>
    </source>
</evidence>
<reference evidence="4" key="2">
    <citation type="submission" date="2016-02" db="EMBL/GenBank/DDBJ databases">
        <title>Genome sequencing of Aspergillus luchuensis NBRC 4314.</title>
        <authorList>
            <person name="Yamada O."/>
        </authorList>
    </citation>
    <scope>NUCLEOTIDE SEQUENCE [LARGE SCALE GENOMIC DNA]</scope>
    <source>
        <strain evidence="4">RIB 2604</strain>
    </source>
</reference>
<dbReference type="Pfam" id="PF24969">
    <property type="entry name" value="LRR_15"/>
    <property type="match status" value="1"/>
</dbReference>
<dbReference type="OrthoDB" id="2520703at2759"/>
<dbReference type="RefSeq" id="XP_041546506.1">
    <property type="nucleotide sequence ID" value="XM_041693196.1"/>
</dbReference>
<gene>
    <name evidence="2" type="ORF">AKAW2_61008S</name>
    <name evidence="3" type="ORF">RIB2604_03300530</name>
</gene>
<keyword evidence="5" id="KW-1185">Reference proteome</keyword>
<accession>A0A146FZE4</accession>
<dbReference type="InterPro" id="IPR056867">
    <property type="entry name" value="LRR_15"/>
</dbReference>
<reference evidence="2" key="4">
    <citation type="submission" date="2021-02" db="EMBL/GenBank/DDBJ databases">
        <title>Aspergillus luchuensis mut. kawachii IFO 4304 genome sequence.</title>
        <authorList>
            <person name="Mori K."/>
            <person name="Kadooka C."/>
            <person name="Goto M."/>
            <person name="Futagami T."/>
        </authorList>
    </citation>
    <scope>NUCLEOTIDE SEQUENCE</scope>
    <source>
        <strain evidence="2">IFO 4308</strain>
    </source>
</reference>
<dbReference type="Proteomes" id="UP000075230">
    <property type="component" value="Unassembled WGS sequence"/>
</dbReference>
<reference evidence="3 4" key="1">
    <citation type="journal article" date="2016" name="DNA Res.">
        <title>Genome sequence of Aspergillus luchuensis NBRC 4314.</title>
        <authorList>
            <person name="Yamada O."/>
            <person name="Machida M."/>
            <person name="Hosoyama A."/>
            <person name="Goto M."/>
            <person name="Takahashi T."/>
            <person name="Futagami T."/>
            <person name="Yamagata Y."/>
            <person name="Takeuchi M."/>
            <person name="Kobayashi T."/>
            <person name="Koike H."/>
            <person name="Abe K."/>
            <person name="Asai K."/>
            <person name="Arita M."/>
            <person name="Fujita N."/>
            <person name="Fukuda K."/>
            <person name="Higa K."/>
            <person name="Horikawa H."/>
            <person name="Ishikawa T."/>
            <person name="Jinno K."/>
            <person name="Kato Y."/>
            <person name="Kirimura K."/>
            <person name="Mizutani O."/>
            <person name="Nakasone K."/>
            <person name="Sano M."/>
            <person name="Shiraishi Y."/>
            <person name="Tsukahara M."/>
            <person name="Gomi K."/>
        </authorList>
    </citation>
    <scope>NUCLEOTIDE SEQUENCE [LARGE SCALE GENOMIC DNA]</scope>
    <source>
        <strain evidence="3 4">RIB 2604</strain>
    </source>
</reference>
<proteinExistence type="predicted"/>
<dbReference type="GeneID" id="64964065"/>
<dbReference type="EMBL" id="AP024430">
    <property type="protein sequence ID" value="BCS02744.1"/>
    <property type="molecule type" value="Genomic_DNA"/>
</dbReference>
<sequence length="430" mass="49917">MEMSREQLIFNVMADYPPMEMEVMRLLQPGFSNALEPLITSQLSFDSFSIETISAIMKVWFNPELAHHVRSFEVCWYYTEEDQEVEGFNEENVLNFVDHALDTIFEPKEGKLRAKWKEYLLMPNKEAWFGLLLVRLHHLETLEFGHDGTYGLVIDILRKAARRQRPFHEDPPFPCLKKIIMYPQWGGTWIDSNFVDPFFFFPAVETIECQAIGESDPSENTPVVTARSARPVRRIIVKEAYWTHGLFDWLDACTQLEHLSIKLDFQPDDETSEEYRFRAPQFRRHLLRSRSTLKTLHLGATQTLTGLAGDLVDEDGPLGSLQEFTYLQDLDIRHAHLLPLASRGRMVRRHTRLLIILPASIQRLKIRHVVDEDFGSLLSELLNVVQRRDLFPRLEELIIKVEDVENKPLDPLRQACTSAGITFTAKLQKV</sequence>
<evidence type="ECO:0000313" key="4">
    <source>
        <dbReference type="Proteomes" id="UP000075230"/>
    </source>
</evidence>
<dbReference type="Proteomes" id="UP000661280">
    <property type="component" value="Chromosome 6"/>
</dbReference>
<dbReference type="VEuPathDB" id="FungiDB:ASPFODRAFT_47706"/>